<dbReference type="GO" id="GO:0016874">
    <property type="term" value="F:ligase activity"/>
    <property type="evidence" value="ECO:0007669"/>
    <property type="project" value="UniProtKB-KW"/>
</dbReference>
<dbReference type="InterPro" id="IPR000873">
    <property type="entry name" value="AMP-dep_synth/lig_dom"/>
</dbReference>
<feature type="domain" description="AMP-dependent synthetase/ligase" evidence="1">
    <location>
        <begin position="17"/>
        <end position="467"/>
    </location>
</feature>
<evidence type="ECO:0000313" key="3">
    <source>
        <dbReference type="EMBL" id="PJZ92677.1"/>
    </source>
</evidence>
<dbReference type="PROSITE" id="PS00455">
    <property type="entry name" value="AMP_BINDING"/>
    <property type="match status" value="1"/>
</dbReference>
<dbReference type="EMBL" id="NPEF02000004">
    <property type="protein sequence ID" value="MDV6235050.1"/>
    <property type="molecule type" value="Genomic_DNA"/>
</dbReference>
<dbReference type="InterPro" id="IPR042099">
    <property type="entry name" value="ANL_N_sf"/>
</dbReference>
<dbReference type="EMBL" id="NPEF01000114">
    <property type="protein sequence ID" value="PJZ92677.1"/>
    <property type="molecule type" value="Genomic_DNA"/>
</dbReference>
<organism evidence="3">
    <name type="scientific">Leptospira ellisii</name>
    <dbReference type="NCBI Taxonomy" id="2023197"/>
    <lineage>
        <taxon>Bacteria</taxon>
        <taxon>Pseudomonadati</taxon>
        <taxon>Spirochaetota</taxon>
        <taxon>Spirochaetia</taxon>
        <taxon>Leptospirales</taxon>
        <taxon>Leptospiraceae</taxon>
        <taxon>Leptospira</taxon>
    </lineage>
</organism>
<dbReference type="RefSeq" id="WP_100765205.1">
    <property type="nucleotide sequence ID" value="NZ_NPEF02000004.1"/>
</dbReference>
<dbReference type="PANTHER" id="PTHR43813">
    <property type="entry name" value="ACYL-ACTIVATING ENZYME 16, CHLOROPLASTIC-RELATED"/>
    <property type="match status" value="1"/>
</dbReference>
<dbReference type="OrthoDB" id="311554at2"/>
<evidence type="ECO:0000259" key="1">
    <source>
        <dbReference type="Pfam" id="PF00501"/>
    </source>
</evidence>
<evidence type="ECO:0000313" key="2">
    <source>
        <dbReference type="EMBL" id="MDV6235050.1"/>
    </source>
</evidence>
<accession>A0A2N0B7Z8</accession>
<dbReference type="AlphaFoldDB" id="A0A2N0B7Z8"/>
<dbReference type="Pfam" id="PF00501">
    <property type="entry name" value="AMP-binding"/>
    <property type="match status" value="1"/>
</dbReference>
<reference evidence="2 4" key="2">
    <citation type="journal article" date="2018" name="Microb. Genom.">
        <title>Deciphering the unexplored Leptospira diversity from soils uncovers genomic evolution to virulence.</title>
        <authorList>
            <person name="Thibeaux R."/>
            <person name="Iraola G."/>
            <person name="Ferres I."/>
            <person name="Bierque E."/>
            <person name="Girault D."/>
            <person name="Soupe-Gilbert M.E."/>
            <person name="Picardeau M."/>
            <person name="Goarant C."/>
        </authorList>
    </citation>
    <scope>NUCLEOTIDE SEQUENCE [LARGE SCALE GENOMIC DNA]</scope>
    <source>
        <strain evidence="2 4">ATI7-C-A5</strain>
    </source>
</reference>
<dbReference type="InterPro" id="IPR052987">
    <property type="entry name" value="Chloroplast_AMP-bd_Enzymes"/>
</dbReference>
<gene>
    <name evidence="2" type="ORF">CH379_005330</name>
    <name evidence="3" type="ORF">CH379_11865</name>
</gene>
<dbReference type="Pfam" id="PF23562">
    <property type="entry name" value="AMP-binding_C_3"/>
    <property type="match status" value="1"/>
</dbReference>
<keyword evidence="4" id="KW-1185">Reference proteome</keyword>
<reference evidence="3" key="1">
    <citation type="submission" date="2017-07" db="EMBL/GenBank/DDBJ databases">
        <title>Leptospira spp. isolated from tropical soils.</title>
        <authorList>
            <person name="Thibeaux R."/>
            <person name="Iraola G."/>
            <person name="Ferres I."/>
            <person name="Bierque E."/>
            <person name="Girault D."/>
            <person name="Soupe-Gilbert M.-E."/>
            <person name="Picardeau M."/>
            <person name="Goarant C."/>
        </authorList>
    </citation>
    <scope>NUCLEOTIDE SEQUENCE [LARGE SCALE GENOMIC DNA]</scope>
    <source>
        <strain evidence="3">ATI7-C-A5</strain>
    </source>
</reference>
<reference evidence="2" key="3">
    <citation type="submission" date="2023-10" db="EMBL/GenBank/DDBJ databases">
        <authorList>
            <person name="Picardeau M."/>
            <person name="Thibeaux R."/>
        </authorList>
    </citation>
    <scope>NUCLEOTIDE SEQUENCE</scope>
    <source>
        <strain evidence="2">ATI7-C-A5</strain>
    </source>
</reference>
<proteinExistence type="predicted"/>
<dbReference type="InterPro" id="IPR020845">
    <property type="entry name" value="AMP-binding_CS"/>
</dbReference>
<name>A0A2N0B7Z8_9LEPT</name>
<protein>
    <submittedName>
        <fullName evidence="2">AMP-binding protein</fullName>
    </submittedName>
    <submittedName>
        <fullName evidence="3">Long-chain fatty acid--CoA ligase</fullName>
    </submittedName>
</protein>
<dbReference type="Gene3D" id="3.40.50.12780">
    <property type="entry name" value="N-terminal domain of ligase-like"/>
    <property type="match status" value="1"/>
</dbReference>
<sequence length="645" mass="72568">MEKTSLYHLLRDVTSVYADRPMYWIREESGDFRGISYKDWYENLKNLSSFLLQLGMEKGNTAGLICDNRYEWSLCSLSLVTIGCVDVPRGCDATLDDLKYILSHSEAKILFLENEKVLKKLLEEVSSFAGVKTILLIDPPSKWKDLDSAKSRLPGIRFFFLEDALLEGETFRLKKGEKQYQQRGEILTGKDLATIIYTSGTTGAPKGVMLNHRSFTWGIQQLQEFVPGSYRDRTIIFLPPWHIAERLLETTLIAWGASMACSSVPTIPADMQKVRPTVLVSVPRLWEGLYKRIHDTVRKASPFRQNLFHFAVKISSITTALQDTLRDSYSTLDEENPNQKLLDRLVAALLLLALYPLKLISYKILQRVRDLFGGRMRFALCGAGAMPPHIQFFFRSAGIPIIETYGMTETTGIGAIGEFPLPKNGSIGIPLPGTSIKLLGEDGRIVTRPGEKGVAWHKGPHVTAGYYKEPEKTAKALQDGWLDSGDILTWTQTGELKFAGRAKDTIVLSGGENLEPAPIEAKLAESEFVNQVIVVGQDRKNLGVLIVPFFDRVVEEFKKSGKSIPADPNEWNSSKEVSVFFKNIVKDKISTKAGFKSFEKIAHVHILPKEFEKGKEMTETMKLKRNVVFSLYHDVIQALYENDED</sequence>
<dbReference type="PANTHER" id="PTHR43813:SF1">
    <property type="entry name" value="ACYL-ACTIVATING ENZYME 16, CHLOROPLASTIC-RELATED"/>
    <property type="match status" value="1"/>
</dbReference>
<dbReference type="Proteomes" id="UP000232122">
    <property type="component" value="Unassembled WGS sequence"/>
</dbReference>
<keyword evidence="3" id="KW-0436">Ligase</keyword>
<dbReference type="SUPFAM" id="SSF56801">
    <property type="entry name" value="Acetyl-CoA synthetase-like"/>
    <property type="match status" value="1"/>
</dbReference>
<evidence type="ECO:0000313" key="4">
    <source>
        <dbReference type="Proteomes" id="UP000232122"/>
    </source>
</evidence>
<comment type="caution">
    <text evidence="3">The sequence shown here is derived from an EMBL/GenBank/DDBJ whole genome shotgun (WGS) entry which is preliminary data.</text>
</comment>